<comment type="similarity">
    <text evidence="1">Belongs to the universal stress protein A family.</text>
</comment>
<dbReference type="Proteomes" id="UP000760545">
    <property type="component" value="Unassembled WGS sequence"/>
</dbReference>
<dbReference type="PANTHER" id="PTHR46268:SF6">
    <property type="entry name" value="UNIVERSAL STRESS PROTEIN UP12"/>
    <property type="match status" value="1"/>
</dbReference>
<dbReference type="Pfam" id="PF00582">
    <property type="entry name" value="Usp"/>
    <property type="match status" value="1"/>
</dbReference>
<dbReference type="PRINTS" id="PR01438">
    <property type="entry name" value="UNVRSLSTRESS"/>
</dbReference>
<dbReference type="InterPro" id="IPR006016">
    <property type="entry name" value="UspA"/>
</dbReference>
<reference evidence="3 4" key="1">
    <citation type="submission" date="2020-03" db="EMBL/GenBank/DDBJ databases">
        <title>Tamlana sp. nov, isolated from XXX.</title>
        <authorList>
            <person name="Cao W.R."/>
        </authorList>
    </citation>
    <scope>NUCLEOTIDE SEQUENCE [LARGE SCALE GENOMIC DNA]</scope>
    <source>
        <strain evidence="3 4">HST1-43</strain>
    </source>
</reference>
<name>A0ABX1DD56_9FLAO</name>
<dbReference type="CDD" id="cd00293">
    <property type="entry name" value="USP-like"/>
    <property type="match status" value="1"/>
</dbReference>
<gene>
    <name evidence="3" type="ORF">HC176_12385</name>
</gene>
<feature type="domain" description="UspA" evidence="2">
    <location>
        <begin position="1"/>
        <end position="146"/>
    </location>
</feature>
<keyword evidence="4" id="KW-1185">Reference proteome</keyword>
<dbReference type="PANTHER" id="PTHR46268">
    <property type="entry name" value="STRESS RESPONSE PROTEIN NHAX"/>
    <property type="match status" value="1"/>
</dbReference>
<evidence type="ECO:0000313" key="4">
    <source>
        <dbReference type="Proteomes" id="UP000760545"/>
    </source>
</evidence>
<proteinExistence type="inferred from homology"/>
<dbReference type="SUPFAM" id="SSF52402">
    <property type="entry name" value="Adenine nucleotide alpha hydrolases-like"/>
    <property type="match status" value="1"/>
</dbReference>
<accession>A0ABX1DD56</accession>
<dbReference type="EMBL" id="JAAVJS010000018">
    <property type="protein sequence ID" value="NJX16285.1"/>
    <property type="molecule type" value="Genomic_DNA"/>
</dbReference>
<evidence type="ECO:0000256" key="1">
    <source>
        <dbReference type="ARBA" id="ARBA00008791"/>
    </source>
</evidence>
<sequence length="280" mass="31652">MKRVLLPTDFSENSISAINYAMVLLKSEPCDFFVFNVQKASSYITDDMMIVSADSTVYRTLIDSSKKSVEKLIGDLKTNFANPKHTFHSLVDYDNFIDAINQVVKEHDIDFIIMGTKGASGIEKMIFGSNTARVIQQSNVPVLAIPKNVSFSNLDRLVFLTSNLKQLDAKSLQVLKYLVDKNHTDVKFLSTGSMAEKAEPKAHLASFLELHFPNAEHDFLAANDKSLYHVVHDYTETHAIKWLCMVGKHHSFIERLFSGHPIENLAFKIHHPFLVLHNVD</sequence>
<organism evidence="3 4">
    <name type="scientific">Tamlana crocina</name>
    <dbReference type="NCBI Taxonomy" id="393006"/>
    <lineage>
        <taxon>Bacteria</taxon>
        <taxon>Pseudomonadati</taxon>
        <taxon>Bacteroidota</taxon>
        <taxon>Flavobacteriia</taxon>
        <taxon>Flavobacteriales</taxon>
        <taxon>Flavobacteriaceae</taxon>
        <taxon>Tamlana</taxon>
    </lineage>
</organism>
<evidence type="ECO:0000313" key="3">
    <source>
        <dbReference type="EMBL" id="NJX16285.1"/>
    </source>
</evidence>
<comment type="caution">
    <text evidence="3">The sequence shown here is derived from an EMBL/GenBank/DDBJ whole genome shotgun (WGS) entry which is preliminary data.</text>
</comment>
<protein>
    <submittedName>
        <fullName evidence="3">Universal stress protein</fullName>
    </submittedName>
</protein>
<dbReference type="InterPro" id="IPR006015">
    <property type="entry name" value="Universal_stress_UspA"/>
</dbReference>
<dbReference type="RefSeq" id="WP_167918747.1">
    <property type="nucleotide sequence ID" value="NZ_JAAVJS010000018.1"/>
</dbReference>
<evidence type="ECO:0000259" key="2">
    <source>
        <dbReference type="Pfam" id="PF00582"/>
    </source>
</evidence>
<dbReference type="Gene3D" id="3.40.50.12370">
    <property type="match status" value="1"/>
</dbReference>